<evidence type="ECO:0000256" key="12">
    <source>
        <dbReference type="PROSITE-ProRule" id="PRU00781"/>
    </source>
</evidence>
<dbReference type="SUPFAM" id="SSF56104">
    <property type="entry name" value="SAICAR synthase-like"/>
    <property type="match status" value="1"/>
</dbReference>
<dbReference type="Pfam" id="PF00118">
    <property type="entry name" value="Cpn60_TCP1"/>
    <property type="match status" value="1"/>
</dbReference>
<dbReference type="InterPro" id="IPR000306">
    <property type="entry name" value="Znf_FYVE"/>
</dbReference>
<evidence type="ECO:0000256" key="9">
    <source>
        <dbReference type="ARBA" id="ARBA00022840"/>
    </source>
</evidence>
<dbReference type="PROSITE" id="PS50178">
    <property type="entry name" value="ZF_FYVE"/>
    <property type="match status" value="1"/>
</dbReference>
<dbReference type="InterPro" id="IPR011011">
    <property type="entry name" value="Znf_FYVE_PHD"/>
</dbReference>
<comment type="catalytic activity">
    <reaction evidence="1">
        <text>a 1,2-diacyl-sn-glycero-3-phospho-(1D-myo-inositol-3-phosphate) + ATP = a 1,2-diacyl-sn-glycero-3-phospho-(1D-myo-inositol-3,5-bisphosphate) + ADP + H(+)</text>
        <dbReference type="Rhea" id="RHEA:13609"/>
        <dbReference type="ChEBI" id="CHEBI:15378"/>
        <dbReference type="ChEBI" id="CHEBI:30616"/>
        <dbReference type="ChEBI" id="CHEBI:57923"/>
        <dbReference type="ChEBI" id="CHEBI:58088"/>
        <dbReference type="ChEBI" id="CHEBI:456216"/>
        <dbReference type="EC" id="2.7.1.150"/>
    </reaction>
</comment>
<evidence type="ECO:0000256" key="8">
    <source>
        <dbReference type="ARBA" id="ARBA00022833"/>
    </source>
</evidence>
<dbReference type="FunFam" id="3.50.7.10:FF:000007">
    <property type="entry name" value="1-phosphatidylinositol 3-phosphate 5-kinase isoform X1"/>
    <property type="match status" value="1"/>
</dbReference>
<keyword evidence="13" id="KW-0175">Coiled coil</keyword>
<dbReference type="VEuPathDB" id="FungiDB:YALI0_E29161g"/>
<dbReference type="Proteomes" id="UP000256601">
    <property type="component" value="Unassembled WGS sequence"/>
</dbReference>
<proteinExistence type="predicted"/>
<evidence type="ECO:0000256" key="7">
    <source>
        <dbReference type="ARBA" id="ARBA00022777"/>
    </source>
</evidence>
<dbReference type="GO" id="GO:0010008">
    <property type="term" value="C:endosome membrane"/>
    <property type="evidence" value="ECO:0007669"/>
    <property type="project" value="TreeGrafter"/>
</dbReference>
<evidence type="ECO:0000313" key="17">
    <source>
        <dbReference type="EMBL" id="AOW06120.1"/>
    </source>
</evidence>
<evidence type="ECO:0000313" key="20">
    <source>
        <dbReference type="Proteomes" id="UP000256601"/>
    </source>
</evidence>
<dbReference type="Gene3D" id="3.30.40.10">
    <property type="entry name" value="Zinc/RING finger domain, C3HC4 (zinc finger)"/>
    <property type="match status" value="1"/>
</dbReference>
<dbReference type="InterPro" id="IPR027484">
    <property type="entry name" value="PInositol-4-P-5-kinase_N"/>
</dbReference>
<dbReference type="PANTHER" id="PTHR45748:SF7">
    <property type="entry name" value="1-PHOSPHATIDYLINOSITOL 3-PHOSPHATE 5-KINASE-RELATED"/>
    <property type="match status" value="1"/>
</dbReference>
<keyword evidence="5 12" id="KW-0547">Nucleotide-binding</keyword>
<evidence type="ECO:0000256" key="1">
    <source>
        <dbReference type="ARBA" id="ARBA00000768"/>
    </source>
</evidence>
<feature type="compositionally biased region" description="Low complexity" evidence="14">
    <location>
        <begin position="1354"/>
        <end position="1382"/>
    </location>
</feature>
<dbReference type="InterPro" id="IPR044769">
    <property type="entry name" value="PIKfyve_PIPKc"/>
</dbReference>
<dbReference type="InterPro" id="IPR002423">
    <property type="entry name" value="Cpn60/GroEL/TCP-1"/>
</dbReference>
<dbReference type="FunFam" id="3.30.40.10:FF:000283">
    <property type="entry name" value="1-phosphatidylinositol-3-phosphate 5-kinase (Fab1)"/>
    <property type="match status" value="1"/>
</dbReference>
<dbReference type="SUPFAM" id="SSF57903">
    <property type="entry name" value="FYVE/PHD zinc finger"/>
    <property type="match status" value="1"/>
</dbReference>
<dbReference type="GO" id="GO:0005524">
    <property type="term" value="F:ATP binding"/>
    <property type="evidence" value="ECO:0007669"/>
    <property type="project" value="UniProtKB-UniRule"/>
</dbReference>
<dbReference type="FunFam" id="3.30.810.10:FF:000001">
    <property type="entry name" value="1-phosphatidylinositol 3-phosphate 5-kinase FAB1"/>
    <property type="match status" value="1"/>
</dbReference>
<feature type="compositionally biased region" description="Basic and acidic residues" evidence="14">
    <location>
        <begin position="1393"/>
        <end position="1406"/>
    </location>
</feature>
<dbReference type="GO" id="GO:0008270">
    <property type="term" value="F:zinc ion binding"/>
    <property type="evidence" value="ECO:0007669"/>
    <property type="project" value="UniProtKB-KW"/>
</dbReference>
<feature type="domain" description="FYVE-type" evidence="15">
    <location>
        <begin position="219"/>
        <end position="278"/>
    </location>
</feature>
<organism evidence="17 19">
    <name type="scientific">Yarrowia lipolytica</name>
    <name type="common">Candida lipolytica</name>
    <dbReference type="NCBI Taxonomy" id="4952"/>
    <lineage>
        <taxon>Eukaryota</taxon>
        <taxon>Fungi</taxon>
        <taxon>Dikarya</taxon>
        <taxon>Ascomycota</taxon>
        <taxon>Saccharomycotina</taxon>
        <taxon>Dipodascomycetes</taxon>
        <taxon>Dipodascales</taxon>
        <taxon>Dipodascales incertae sedis</taxon>
        <taxon>Yarrowia</taxon>
    </lineage>
</organism>
<evidence type="ECO:0000256" key="2">
    <source>
        <dbReference type="ARBA" id="ARBA00012009"/>
    </source>
</evidence>
<evidence type="ECO:0000256" key="3">
    <source>
        <dbReference type="ARBA" id="ARBA00022679"/>
    </source>
</evidence>
<evidence type="ECO:0000256" key="4">
    <source>
        <dbReference type="ARBA" id="ARBA00022723"/>
    </source>
</evidence>
<dbReference type="PANTHER" id="PTHR45748">
    <property type="entry name" value="1-PHOSPHATIDYLINOSITOL 3-PHOSPHATE 5-KINASE-RELATED"/>
    <property type="match status" value="1"/>
</dbReference>
<dbReference type="Proteomes" id="UP000182444">
    <property type="component" value="Chromosome 1E"/>
</dbReference>
<dbReference type="InterPro" id="IPR013083">
    <property type="entry name" value="Znf_RING/FYVE/PHD"/>
</dbReference>
<feature type="region of interest" description="Disordered" evidence="14">
    <location>
        <begin position="472"/>
        <end position="494"/>
    </location>
</feature>
<evidence type="ECO:0000259" key="15">
    <source>
        <dbReference type="PROSITE" id="PS50178"/>
    </source>
</evidence>
<dbReference type="InterPro" id="IPR027409">
    <property type="entry name" value="GroEL-like_apical_dom_sf"/>
</dbReference>
<dbReference type="GO" id="GO:0046854">
    <property type="term" value="P:phosphatidylinositol phosphate biosynthetic process"/>
    <property type="evidence" value="ECO:0007669"/>
    <property type="project" value="TreeGrafter"/>
</dbReference>
<dbReference type="GO" id="GO:0000329">
    <property type="term" value="C:fungal-type vacuole membrane"/>
    <property type="evidence" value="ECO:0007669"/>
    <property type="project" value="TreeGrafter"/>
</dbReference>
<dbReference type="Pfam" id="PF01363">
    <property type="entry name" value="FYVE"/>
    <property type="match status" value="1"/>
</dbReference>
<dbReference type="InterPro" id="IPR027483">
    <property type="entry name" value="PInositol-4-P-4/5-kinase_C_sf"/>
</dbReference>
<keyword evidence="4" id="KW-0479">Metal-binding</keyword>
<feature type="region of interest" description="Disordered" evidence="14">
    <location>
        <begin position="1246"/>
        <end position="1471"/>
    </location>
</feature>
<evidence type="ECO:0000256" key="5">
    <source>
        <dbReference type="ARBA" id="ARBA00022741"/>
    </source>
</evidence>
<dbReference type="SMART" id="SM00330">
    <property type="entry name" value="PIPKc"/>
    <property type="match status" value="1"/>
</dbReference>
<dbReference type="InterPro" id="IPR002498">
    <property type="entry name" value="PInositol-4-P-4/5-kinase_core"/>
</dbReference>
<feature type="region of interest" description="Disordered" evidence="14">
    <location>
        <begin position="382"/>
        <end position="401"/>
    </location>
</feature>
<dbReference type="GO" id="GO:0000285">
    <property type="term" value="F:1-phosphatidylinositol-3-phosphate 5-kinase activity"/>
    <property type="evidence" value="ECO:0007669"/>
    <property type="project" value="UniProtKB-EC"/>
</dbReference>
<evidence type="ECO:0000256" key="6">
    <source>
        <dbReference type="ARBA" id="ARBA00022771"/>
    </source>
</evidence>
<keyword evidence="7 12" id="KW-0418">Kinase</keyword>
<keyword evidence="3 12" id="KW-0808">Transferase</keyword>
<dbReference type="PROSITE" id="PS51455">
    <property type="entry name" value="PIPK"/>
    <property type="match status" value="1"/>
</dbReference>
<evidence type="ECO:0000313" key="18">
    <source>
        <dbReference type="EMBL" id="RDW25732.1"/>
    </source>
</evidence>
<feature type="compositionally biased region" description="Polar residues" evidence="14">
    <location>
        <begin position="1432"/>
        <end position="1445"/>
    </location>
</feature>
<dbReference type="Pfam" id="PF01504">
    <property type="entry name" value="PIP5K"/>
    <property type="match status" value="1"/>
</dbReference>
<feature type="coiled-coil region" evidence="13">
    <location>
        <begin position="1158"/>
        <end position="1185"/>
    </location>
</feature>
<feature type="compositionally biased region" description="Basic and acidic residues" evidence="14">
    <location>
        <begin position="1254"/>
        <end position="1312"/>
    </location>
</feature>
<protein>
    <recommendedName>
        <fullName evidence="2">1-phosphatidylinositol-3-phosphate 5-kinase</fullName>
        <ecNumber evidence="2">2.7.1.150</ecNumber>
    </recommendedName>
    <alternativeName>
        <fullName evidence="10">Type III PIP kinase</fullName>
    </alternativeName>
</protein>
<dbReference type="FunFam" id="3.30.800.10:FF:000005">
    <property type="entry name" value="1-phosphatidylinositol-3-phosphate 5-kinase (Fab1)"/>
    <property type="match status" value="1"/>
</dbReference>
<accession>A0A1D8NKG0</accession>
<evidence type="ECO:0000256" key="10">
    <source>
        <dbReference type="ARBA" id="ARBA00075294"/>
    </source>
</evidence>
<dbReference type="Gene3D" id="3.30.800.10">
    <property type="entry name" value="Phosphatidylinositol Phosphate Kinase II Beta"/>
    <property type="match status" value="1"/>
</dbReference>
<name>A0A1D8NKG0_YARLL</name>
<evidence type="ECO:0000256" key="11">
    <source>
        <dbReference type="PROSITE-ProRule" id="PRU00091"/>
    </source>
</evidence>
<feature type="region of interest" description="Disordered" evidence="14">
    <location>
        <begin position="415"/>
        <end position="457"/>
    </location>
</feature>
<dbReference type="VEuPathDB" id="FungiDB:YALI1_E34425g"/>
<dbReference type="EMBL" id="CP017557">
    <property type="protein sequence ID" value="AOW06120.1"/>
    <property type="molecule type" value="Genomic_DNA"/>
</dbReference>
<feature type="compositionally biased region" description="Polar residues" evidence="14">
    <location>
        <begin position="420"/>
        <end position="441"/>
    </location>
</feature>
<evidence type="ECO:0000313" key="19">
    <source>
        <dbReference type="Proteomes" id="UP000182444"/>
    </source>
</evidence>
<feature type="compositionally biased region" description="Polar residues" evidence="14">
    <location>
        <begin position="1343"/>
        <end position="1353"/>
    </location>
</feature>
<feature type="compositionally biased region" description="Low complexity" evidence="14">
    <location>
        <begin position="1579"/>
        <end position="1595"/>
    </location>
</feature>
<keyword evidence="8" id="KW-0862">Zinc</keyword>
<feature type="domain" description="PIPK" evidence="16">
    <location>
        <begin position="1698"/>
        <end position="2026"/>
    </location>
</feature>
<feature type="region of interest" description="Disordered" evidence="14">
    <location>
        <begin position="38"/>
        <end position="68"/>
    </location>
</feature>
<gene>
    <name evidence="18" type="ORF">B0I71DRAFT_38308</name>
    <name evidence="17" type="ORF">YALI1_E34425g</name>
</gene>
<dbReference type="InterPro" id="IPR017455">
    <property type="entry name" value="Znf_FYVE-rel"/>
</dbReference>
<evidence type="ECO:0000259" key="16">
    <source>
        <dbReference type="PROSITE" id="PS51455"/>
    </source>
</evidence>
<dbReference type="SUPFAM" id="SSF52029">
    <property type="entry name" value="GroEL apical domain-like"/>
    <property type="match status" value="1"/>
</dbReference>
<dbReference type="GO" id="GO:0032266">
    <property type="term" value="F:phosphatidylinositol-3-phosphate binding"/>
    <property type="evidence" value="ECO:0007669"/>
    <property type="project" value="UniProtKB-ARBA"/>
</dbReference>
<dbReference type="Gene3D" id="3.30.810.10">
    <property type="entry name" value="2-Layer Sandwich"/>
    <property type="match status" value="1"/>
</dbReference>
<keyword evidence="9 12" id="KW-0067">ATP-binding</keyword>
<dbReference type="CDD" id="cd03334">
    <property type="entry name" value="Fab1_TCP"/>
    <property type="match status" value="1"/>
</dbReference>
<sequence length="2038" mass="229413">MSTFISFPAETPENDDPKLLSNIYSKFRSITSAASSAVSGVLPKERSGHSRTSSQAPSRAHSCTPSIAPSFRASDEHVRFRDDSDNNSILPDSLSLLDTSSVSEMAPVVGREGLRLNIKQPSPSVSSVNILWDGNMATPPPPAPLVPQVNKSKVTRSVSTNTLRSSRSSMKYHLPGYIDRDGSSDSESIVSTADSLPEAPERTSLLRAGGLEKQFWMKDENATECFSCGKAFSTWRRKHHCRICGQIFCSACTTLLDGKKFKYPGKMRSCYNCMDIADRYEATESDSDSEREIAESIYDNSVDVEAIEANQLHPVRYKPLPTPTMAIPTTRLGEGGALEIMEGGSRPSSSRYSNIRRSRTKSLPWNSVATNGGNYIQDSMEGINDVNDSDHAAESESEDEHALSLLAALQMDRTAASVDPNASQTSMQTTMRRPRSGTNRSMEPVNISREPSTSVPRIQRIKKRSRSFVSNKRLSGRPLSRAGSLHPEEVAPPSPVKVNSAVAVKGPQYPTMQLNTASIHHTYKFCRQLLEDTGVPNVEEWTEALIKPVFQCCENTELDVRAEDSIDIRNYIKIKRVIGGSPKDTFYLQGLVFTSNIAIKGMPSEVSTPRVLVITFPIEYARPDGVHVISINPVVAQEKEFLKKLVKRIIALRPSVIVSNSPVAGFALHLLSKSGIAVVHNVKDTAIQRVSRYTGADVCFSKDQLAHPRLGHCELFSARQYVSEGVRKSYIIFSGCPRELGCTIVLRGPDEEALKLVVEFMVYVVFNLKLETSLLRDQLAMIPNKLPLTKDIEVQEPPEEPEDHQSGYFNDIVRLQQSKILSSSPLVQFELPYLLTSARDLEDRLVEMDCKIELQKKSEGLDDEQFLQLVNNEMENRFRGVNLDLSNLPRAGIQRIVKTMADQGYQRLYDQWSLAKYRWELMFSNNPYMFSPSVHQNLVVLYSMVNIKTATPCLGPQNLNMDYYSESDITLGHFIENVILSARNLCSEGCGRPLSDHFQSYVHGHGRLNVVIEPFPCRLPGLENQILMWSYCKICKRAMPAFMPMSENTWKYSFGKYLELTFWGKKVSLRASACPHNLYRDHIHFFGLQNMAVRFEYSEIDLLEIVVPRAKTEWDVTFDIRHRLNRYAKIRDSINKFCESVMRRLLRVKVEGLTPERFEEFKTRASELKERCETEREEALQYLDEITRSSSPRDYLRLNAAVKYVQQLVVEWENEFTEFEQAFFPSEKDITRITAQQLRRIFLDEKDEKEDKEEEGKGKEEDKEFNEKDTKLDNKDGAKNDDKVASKKTIKSDSKHDEYKGDESVDKSELSKSGHVTPKPLEIEGSDTLSVVPFNDDEERPSRPSTNASSPVKTLSPIVTSPVVSPKTSTPTSPITSPHVSSLTSPTISQLSKPEDPQSDAFRERMTGIPRRSAAMNSPISGDKVKEKSHLSRSVSPTKRSSIPILQQLADRGMGPPQAMSVSPEKTIRNNPSAFRQRYVNSSTELERQLQLGRELGSNRVSSLAKHFDQLSREFEKERAKERKLLAASRFRALPVHSSKPIVDVYKSVQDAVEEEESASSEDEKNKAAKVGGGSAPGTRKSSTSRRATTAKPSALLTAPDPEPSSPEAHISASVQKDGVTKEVVEVEGGPVTQHTLTSAVNDALSGDLHQTAERQSLMKTLASFWADRSATGWDALEYPLAATEHIFADSDVIVREDEPSSLIAFCLSLPDYKEKIRVSNETENSGAVPPEEIQVQVEEESPLEKLMLKKTSSHLRYQFQEGSAKLSCKVFYAEQFDAFRRHCKVDEYYVQSLSRCVKWDSRGGKSGSAFLKTLDDRLVVKQLSPAELDAFLSFAPSYFDYMARAFFHDLPTVIAKLLGFYQILIRNTITGVTVKMDVLVMENLFYQRKNLRIFDLKGSMRNRHVQQTGKDDEVLLDENMVEYIYESPLFVREHAKKLLRTSLYNDTLFLAKMNVMDYSLVIGIDSEEKVLVVGIIDIIRTFTWDKKLESWVKERGLVGGGAKEPTVVTPRQYKNRFREAMERYILMVPDCYCQPDQ</sequence>
<dbReference type="eggNOG" id="KOG0230">
    <property type="taxonomic scope" value="Eukaryota"/>
</dbReference>
<dbReference type="SMART" id="SM00064">
    <property type="entry name" value="FYVE"/>
    <property type="match status" value="1"/>
</dbReference>
<reference evidence="18 20" key="2">
    <citation type="submission" date="2018-07" db="EMBL/GenBank/DDBJ databases">
        <title>Draft Genome Assemblies for Five Robust Yarrowia lipolytica Strains Exhibiting High Lipid Production and Pentose Sugar Utilization and Sugar Alcohol Secretion from Undetoxified Lignocellulosic Biomass Hydrolysates.</title>
        <authorList>
            <consortium name="DOE Joint Genome Institute"/>
            <person name="Walker C."/>
            <person name="Ryu S."/>
            <person name="Na H."/>
            <person name="Zane M."/>
            <person name="LaButti K."/>
            <person name="Lipzen A."/>
            <person name="Haridas S."/>
            <person name="Barry K."/>
            <person name="Grigoriev I.V."/>
            <person name="Quarterman J."/>
            <person name="Slininger P."/>
            <person name="Dien B."/>
            <person name="Trinh C.T."/>
        </authorList>
    </citation>
    <scope>NUCLEOTIDE SEQUENCE [LARGE SCALE GENOMIC DNA]</scope>
    <source>
        <strain evidence="18 20">YB392</strain>
    </source>
</reference>
<evidence type="ECO:0000256" key="14">
    <source>
        <dbReference type="SAM" id="MobiDB-lite"/>
    </source>
</evidence>
<evidence type="ECO:0000256" key="13">
    <source>
        <dbReference type="SAM" id="Coils"/>
    </source>
</evidence>
<dbReference type="EC" id="2.7.1.150" evidence="2"/>
<feature type="compositionally biased region" description="Polar residues" evidence="14">
    <location>
        <begin position="1383"/>
        <end position="1392"/>
    </location>
</feature>
<keyword evidence="6 11" id="KW-0863">Zinc-finger</keyword>
<reference evidence="17 19" key="1">
    <citation type="journal article" date="2016" name="PLoS ONE">
        <title>Sequence Assembly of Yarrowia lipolytica Strain W29/CLIB89 Shows Transposable Element Diversity.</title>
        <authorList>
            <person name="Magnan C."/>
            <person name="Yu J."/>
            <person name="Chang I."/>
            <person name="Jahn E."/>
            <person name="Kanomata Y."/>
            <person name="Wu J."/>
            <person name="Zeller M."/>
            <person name="Oakes M."/>
            <person name="Baldi P."/>
            <person name="Sandmeyer S."/>
        </authorList>
    </citation>
    <scope>NUCLEOTIDE SEQUENCE [LARGE SCALE GENOMIC DNA]</scope>
    <source>
        <strain evidence="17">CLIB89</strain>
        <strain evidence="19">CLIB89(W29)</strain>
    </source>
</reference>
<dbReference type="EMBL" id="KZ858995">
    <property type="protein sequence ID" value="RDW25732.1"/>
    <property type="molecule type" value="Genomic_DNA"/>
</dbReference>
<feature type="region of interest" description="Disordered" evidence="14">
    <location>
        <begin position="1554"/>
        <end position="1618"/>
    </location>
</feature>
<dbReference type="Gene3D" id="3.50.7.10">
    <property type="entry name" value="GroEL"/>
    <property type="match status" value="1"/>
</dbReference>
<dbReference type="CDD" id="cd17300">
    <property type="entry name" value="PIPKc_PIKfyve"/>
    <property type="match status" value="1"/>
</dbReference>
<feature type="compositionally biased region" description="Polar residues" evidence="14">
    <location>
        <begin position="50"/>
        <end position="67"/>
    </location>
</feature>